<proteinExistence type="predicted"/>
<evidence type="ECO:0000313" key="2">
    <source>
        <dbReference type="Proteomes" id="UP000054018"/>
    </source>
</evidence>
<protein>
    <submittedName>
        <fullName evidence="1">Uncharacterized protein</fullName>
    </submittedName>
</protein>
<reference evidence="2" key="2">
    <citation type="submission" date="2015-01" db="EMBL/GenBank/DDBJ databases">
        <title>Evolutionary Origins and Diversification of the Mycorrhizal Mutualists.</title>
        <authorList>
            <consortium name="DOE Joint Genome Institute"/>
            <consortium name="Mycorrhizal Genomics Consortium"/>
            <person name="Kohler A."/>
            <person name="Kuo A."/>
            <person name="Nagy L.G."/>
            <person name="Floudas D."/>
            <person name="Copeland A."/>
            <person name="Barry K.W."/>
            <person name="Cichocki N."/>
            <person name="Veneault-Fourrey C."/>
            <person name="LaButti K."/>
            <person name="Lindquist E.A."/>
            <person name="Lipzen A."/>
            <person name="Lundell T."/>
            <person name="Morin E."/>
            <person name="Murat C."/>
            <person name="Riley R."/>
            <person name="Ohm R."/>
            <person name="Sun H."/>
            <person name="Tunlid A."/>
            <person name="Henrissat B."/>
            <person name="Grigoriev I.V."/>
            <person name="Hibbett D.S."/>
            <person name="Martin F."/>
        </authorList>
    </citation>
    <scope>NUCLEOTIDE SEQUENCE [LARGE SCALE GENOMIC DNA]</scope>
    <source>
        <strain evidence="2">441</strain>
    </source>
</reference>
<sequence length="56" mass="6453">MPSPRCKQVTRRGAYHDLQYTLESCHCPAGIRTSTKNLSIAAKRTMFTRNSFFFLL</sequence>
<accession>A0A0C9ZG54</accession>
<reference evidence="1 2" key="1">
    <citation type="submission" date="2014-04" db="EMBL/GenBank/DDBJ databases">
        <authorList>
            <consortium name="DOE Joint Genome Institute"/>
            <person name="Kuo A."/>
            <person name="Kohler A."/>
            <person name="Costa M.D."/>
            <person name="Nagy L.G."/>
            <person name="Floudas D."/>
            <person name="Copeland A."/>
            <person name="Barry K.W."/>
            <person name="Cichocki N."/>
            <person name="Veneault-Fourrey C."/>
            <person name="LaButti K."/>
            <person name="Lindquist E.A."/>
            <person name="Lipzen A."/>
            <person name="Lundell T."/>
            <person name="Morin E."/>
            <person name="Murat C."/>
            <person name="Sun H."/>
            <person name="Tunlid A."/>
            <person name="Henrissat B."/>
            <person name="Grigoriev I.V."/>
            <person name="Hibbett D.S."/>
            <person name="Martin F."/>
            <person name="Nordberg H.P."/>
            <person name="Cantor M.N."/>
            <person name="Hua S.X."/>
        </authorList>
    </citation>
    <scope>NUCLEOTIDE SEQUENCE [LARGE SCALE GENOMIC DNA]</scope>
    <source>
        <strain evidence="1 2">441</strain>
    </source>
</reference>
<dbReference type="HOGENOM" id="CLU_3019996_0_0_1"/>
<dbReference type="AlphaFoldDB" id="A0A0C9ZG54"/>
<keyword evidence="2" id="KW-1185">Reference proteome</keyword>
<organism evidence="1 2">
    <name type="scientific">Pisolithus microcarpus 441</name>
    <dbReference type="NCBI Taxonomy" id="765257"/>
    <lineage>
        <taxon>Eukaryota</taxon>
        <taxon>Fungi</taxon>
        <taxon>Dikarya</taxon>
        <taxon>Basidiomycota</taxon>
        <taxon>Agaricomycotina</taxon>
        <taxon>Agaricomycetes</taxon>
        <taxon>Agaricomycetidae</taxon>
        <taxon>Boletales</taxon>
        <taxon>Sclerodermatineae</taxon>
        <taxon>Pisolithaceae</taxon>
        <taxon>Pisolithus</taxon>
    </lineage>
</organism>
<dbReference type="Proteomes" id="UP000054018">
    <property type="component" value="Unassembled WGS sequence"/>
</dbReference>
<feature type="non-terminal residue" evidence="1">
    <location>
        <position position="56"/>
    </location>
</feature>
<gene>
    <name evidence="1" type="ORF">PISMIDRAFT_677724</name>
</gene>
<evidence type="ECO:0000313" key="1">
    <source>
        <dbReference type="EMBL" id="KIK24944.1"/>
    </source>
</evidence>
<name>A0A0C9ZG54_9AGAM</name>
<dbReference type="EMBL" id="KN833712">
    <property type="protein sequence ID" value="KIK24944.1"/>
    <property type="molecule type" value="Genomic_DNA"/>
</dbReference>